<accession>A0A221K048</accession>
<organism evidence="8 9">
    <name type="scientific">Pseudosulfitobacter pseudonitzschiae</name>
    <dbReference type="NCBI Taxonomy" id="1402135"/>
    <lineage>
        <taxon>Bacteria</taxon>
        <taxon>Pseudomonadati</taxon>
        <taxon>Pseudomonadota</taxon>
        <taxon>Alphaproteobacteria</taxon>
        <taxon>Rhodobacterales</taxon>
        <taxon>Roseobacteraceae</taxon>
        <taxon>Pseudosulfitobacter</taxon>
    </lineage>
</organism>
<keyword evidence="3 6" id="KW-0812">Transmembrane</keyword>
<feature type="transmembrane region" description="Helical" evidence="6">
    <location>
        <begin position="152"/>
        <end position="169"/>
    </location>
</feature>
<evidence type="ECO:0000256" key="6">
    <source>
        <dbReference type="SAM" id="Phobius"/>
    </source>
</evidence>
<keyword evidence="4 6" id="KW-1133">Transmembrane helix</keyword>
<dbReference type="KEGG" id="spse:SULPSESMR1_01550"/>
<dbReference type="PANTHER" id="PTHR22911">
    <property type="entry name" value="ACYL-MALONYL CONDENSING ENZYME-RELATED"/>
    <property type="match status" value="1"/>
</dbReference>
<evidence type="ECO:0000256" key="4">
    <source>
        <dbReference type="ARBA" id="ARBA00022989"/>
    </source>
</evidence>
<dbReference type="EMBL" id="CP022415">
    <property type="protein sequence ID" value="ASM72365.1"/>
    <property type="molecule type" value="Genomic_DNA"/>
</dbReference>
<evidence type="ECO:0000256" key="5">
    <source>
        <dbReference type="ARBA" id="ARBA00023136"/>
    </source>
</evidence>
<dbReference type="InterPro" id="IPR000620">
    <property type="entry name" value="EamA_dom"/>
</dbReference>
<feature type="transmembrane region" description="Helical" evidence="6">
    <location>
        <begin position="68"/>
        <end position="92"/>
    </location>
</feature>
<evidence type="ECO:0000313" key="9">
    <source>
        <dbReference type="Proteomes" id="UP000199754"/>
    </source>
</evidence>
<name>A0A221K048_9RHOB</name>
<feature type="transmembrane region" description="Helical" evidence="6">
    <location>
        <begin position="36"/>
        <end position="56"/>
    </location>
</feature>
<evidence type="ECO:0000256" key="1">
    <source>
        <dbReference type="ARBA" id="ARBA00004141"/>
    </source>
</evidence>
<dbReference type="PANTHER" id="PTHR22911:SF6">
    <property type="entry name" value="SOLUTE CARRIER FAMILY 35 MEMBER G1"/>
    <property type="match status" value="1"/>
</dbReference>
<dbReference type="GO" id="GO:0016020">
    <property type="term" value="C:membrane"/>
    <property type="evidence" value="ECO:0007669"/>
    <property type="project" value="UniProtKB-SubCell"/>
</dbReference>
<gene>
    <name evidence="8" type="primary">ribN</name>
    <name evidence="8" type="ORF">SULPSESMR1_01550</name>
</gene>
<evidence type="ECO:0000256" key="3">
    <source>
        <dbReference type="ARBA" id="ARBA00022692"/>
    </source>
</evidence>
<evidence type="ECO:0000313" key="8">
    <source>
        <dbReference type="EMBL" id="ASM72365.1"/>
    </source>
</evidence>
<feature type="domain" description="EamA" evidence="7">
    <location>
        <begin position="181"/>
        <end position="311"/>
    </location>
</feature>
<keyword evidence="9" id="KW-1185">Reference proteome</keyword>
<protein>
    <submittedName>
        <fullName evidence="8">Riboflavin transporter</fullName>
    </submittedName>
</protein>
<dbReference type="InterPro" id="IPR037185">
    <property type="entry name" value="EmrE-like"/>
</dbReference>
<feature type="transmembrane region" description="Helical" evidence="6">
    <location>
        <begin position="239"/>
        <end position="260"/>
    </location>
</feature>
<feature type="transmembrane region" description="Helical" evidence="6">
    <location>
        <begin position="272"/>
        <end position="289"/>
    </location>
</feature>
<reference evidence="8 9" key="1">
    <citation type="submission" date="2017-07" db="EMBL/GenBank/DDBJ databases">
        <title>Genome Sequence of Sulfitobacter pseudonitzschiae Strain SMR1 Isolated from a culture of the Diatom Skeletonema marinoi.</title>
        <authorList>
            <person name="Topel M."/>
            <person name="Pinder M.I.M."/>
            <person name="Johansson O.N."/>
            <person name="Kourtchenko O."/>
            <person name="Godhe A."/>
            <person name="Clarke A.K."/>
        </authorList>
    </citation>
    <scope>NUCLEOTIDE SEQUENCE [LARGE SCALE GENOMIC DNA]</scope>
    <source>
        <strain evidence="8 9">SMR1</strain>
    </source>
</reference>
<feature type="transmembrane region" description="Helical" evidence="6">
    <location>
        <begin position="112"/>
        <end position="145"/>
    </location>
</feature>
<comment type="subcellular location">
    <subcellularLocation>
        <location evidence="1">Membrane</location>
        <topology evidence="1">Multi-pass membrane protein</topology>
    </subcellularLocation>
</comment>
<dbReference type="SUPFAM" id="SSF103481">
    <property type="entry name" value="Multidrug resistance efflux transporter EmrE"/>
    <property type="match status" value="2"/>
</dbReference>
<feature type="domain" description="EamA" evidence="7">
    <location>
        <begin position="37"/>
        <end position="169"/>
    </location>
</feature>
<dbReference type="AlphaFoldDB" id="A0A221K048"/>
<proteinExistence type="inferred from homology"/>
<sequence>MIADIWPSLDFADKDRRTHNTEDPMTPIQTPQRDNLIGSLFMIGSMGGFAVEDAFIKAAAQNLPVGQILIIFGMGGALCFALLALASGAPLFPRAAMSRTMRIRSLFEMTGRLFYVLAIALTPLSSATVILQATPLLVVAGAALVFGEQVGWRRWSAIIIGLIGVIIIVQPGTDGFSALSILAIIGLIGFAGRDLASRAAPRSLGTAVLGFYGFLAVIVAGVAFSLWQAVPFIWPDPVTMLWLAGSVGAGITAYSFLMRAMRTGEVSAVTPFRYTRLLFGIGLGVFVFGETPTTATFAGAGLIVLSGAFIMWRGKKIAAPTAP</sequence>
<evidence type="ECO:0000256" key="2">
    <source>
        <dbReference type="ARBA" id="ARBA00009853"/>
    </source>
</evidence>
<evidence type="ECO:0000259" key="7">
    <source>
        <dbReference type="Pfam" id="PF00892"/>
    </source>
</evidence>
<comment type="similarity">
    <text evidence="2">Belongs to the drug/metabolite transporter (DMT) superfamily. 10 TMS drug/metabolite exporter (DME) (TC 2.A.7.3) family.</text>
</comment>
<dbReference type="Proteomes" id="UP000199754">
    <property type="component" value="Chromosome"/>
</dbReference>
<feature type="transmembrane region" description="Helical" evidence="6">
    <location>
        <begin position="204"/>
        <end position="227"/>
    </location>
</feature>
<dbReference type="Pfam" id="PF00892">
    <property type="entry name" value="EamA"/>
    <property type="match status" value="2"/>
</dbReference>
<keyword evidence="5 6" id="KW-0472">Membrane</keyword>